<proteinExistence type="predicted"/>
<reference evidence="2 3" key="1">
    <citation type="submission" date="2019-07" db="EMBL/GenBank/DDBJ databases">
        <title>Sphingomonas alkalisoli sp. nov., isolated from rhizosphere soil of Suaedae salsa.</title>
        <authorList>
            <person name="Zhang H."/>
            <person name="Xu L."/>
            <person name="Zhang J.-X."/>
            <person name="Sun J.-Q."/>
        </authorList>
    </citation>
    <scope>NUCLEOTIDE SEQUENCE [LARGE SCALE GENOMIC DNA]</scope>
    <source>
        <strain evidence="2 3">XS-10</strain>
    </source>
</reference>
<evidence type="ECO:0000313" key="3">
    <source>
        <dbReference type="Proteomes" id="UP000318055"/>
    </source>
</evidence>
<dbReference type="PANTHER" id="PTHR34219">
    <property type="entry name" value="IRON-REGULATED INNER MEMBRANE PROTEIN-RELATED"/>
    <property type="match status" value="1"/>
</dbReference>
<protein>
    <submittedName>
        <fullName evidence="2">PepSY domain-containing protein</fullName>
    </submittedName>
</protein>
<dbReference type="EMBL" id="CP042239">
    <property type="protein sequence ID" value="QDX25813.1"/>
    <property type="molecule type" value="Genomic_DNA"/>
</dbReference>
<evidence type="ECO:0000313" key="2">
    <source>
        <dbReference type="EMBL" id="QDX25813.1"/>
    </source>
</evidence>
<keyword evidence="3" id="KW-1185">Reference proteome</keyword>
<dbReference type="PANTHER" id="PTHR34219:SF3">
    <property type="entry name" value="BLL7967 PROTEIN"/>
    <property type="match status" value="1"/>
</dbReference>
<accession>A0A518REF5</accession>
<sequence length="362" mass="39665">MRWIDLLHRWAGGVVGLVLATLGLSGAILVFKHQWLGWLPGAGDAQRQDVAALAAQMDAALTASGAAPRSVLFPYADFGLARRSYAEGAGAYADQSGQVVAQWTSKWDRVELWLFDLHHHLFLDDLGATAAGIAGLIGLIFVITGVILWWRLRKTFKFRLLPKRMSRPAIVTHHRDIGVVFAPLLFLSMATGMLMVLKPVSTAVFAPGQNVGALQAPFAPPDVEGGALAVDLDWTAMFTAARTRYPGAEIRIVALPRKPGDLIQMRLRQPAEWLPNGRTLVWFRPENGAMIDTRDAQAMPTGIRAYNAVYPLHAAKVGGWLWKLAVASTGLVLAMLGSLAVWTFWFKRPRPRTRPARPLAIT</sequence>
<name>A0A518REF5_9SPHN</name>
<dbReference type="AlphaFoldDB" id="A0A518REF5"/>
<dbReference type="RefSeq" id="WP_145846038.1">
    <property type="nucleotide sequence ID" value="NZ_CP042239.1"/>
</dbReference>
<keyword evidence="1" id="KW-0812">Transmembrane</keyword>
<dbReference type="OrthoDB" id="7328956at2"/>
<dbReference type="Proteomes" id="UP000318055">
    <property type="component" value="Chromosome"/>
</dbReference>
<gene>
    <name evidence="2" type="ORF">FPZ54_07110</name>
</gene>
<keyword evidence="1" id="KW-1133">Transmembrane helix</keyword>
<evidence type="ECO:0000256" key="1">
    <source>
        <dbReference type="SAM" id="Phobius"/>
    </source>
</evidence>
<dbReference type="Pfam" id="PF03929">
    <property type="entry name" value="PepSY_TM"/>
    <property type="match status" value="1"/>
</dbReference>
<feature type="transmembrane region" description="Helical" evidence="1">
    <location>
        <begin position="320"/>
        <end position="345"/>
    </location>
</feature>
<dbReference type="KEGG" id="ssua:FPZ54_07110"/>
<feature type="transmembrane region" description="Helical" evidence="1">
    <location>
        <begin position="126"/>
        <end position="150"/>
    </location>
</feature>
<organism evidence="2 3">
    <name type="scientific">Sphingomonas suaedae</name>
    <dbReference type="NCBI Taxonomy" id="2599297"/>
    <lineage>
        <taxon>Bacteria</taxon>
        <taxon>Pseudomonadati</taxon>
        <taxon>Pseudomonadota</taxon>
        <taxon>Alphaproteobacteria</taxon>
        <taxon>Sphingomonadales</taxon>
        <taxon>Sphingomonadaceae</taxon>
        <taxon>Sphingomonas</taxon>
    </lineage>
</organism>
<feature type="transmembrane region" description="Helical" evidence="1">
    <location>
        <begin position="177"/>
        <end position="197"/>
    </location>
</feature>
<feature type="transmembrane region" description="Helical" evidence="1">
    <location>
        <begin position="12"/>
        <end position="31"/>
    </location>
</feature>
<keyword evidence="1" id="KW-0472">Membrane</keyword>
<dbReference type="InterPro" id="IPR005625">
    <property type="entry name" value="PepSY-ass_TM"/>
</dbReference>